<evidence type="ECO:0000256" key="3">
    <source>
        <dbReference type="ARBA" id="ARBA00022692"/>
    </source>
</evidence>
<reference evidence="10" key="1">
    <citation type="submission" date="2025-08" db="UniProtKB">
        <authorList>
            <consortium name="RefSeq"/>
        </authorList>
    </citation>
    <scope>IDENTIFICATION</scope>
    <source>
        <tissue evidence="10">Gonads</tissue>
    </source>
</reference>
<feature type="region of interest" description="Disordered" evidence="8">
    <location>
        <begin position="62"/>
        <end position="86"/>
    </location>
</feature>
<keyword evidence="3" id="KW-0812">Transmembrane</keyword>
<dbReference type="FunCoup" id="A0A6J2XUT6">
    <property type="interactions" value="1698"/>
</dbReference>
<dbReference type="Proteomes" id="UP000504635">
    <property type="component" value="Unplaced"/>
</dbReference>
<dbReference type="PANTHER" id="PTHR21508:SF5">
    <property type="entry name" value="MITOGUARDIN"/>
    <property type="match status" value="1"/>
</dbReference>
<protein>
    <submittedName>
        <fullName evidence="10">Mitoguardin</fullName>
    </submittedName>
</protein>
<sequence>MSLIPHLGYVKDHLRIIREVLPTRISLTTSQKIVILTVGASIAVVGVLSRFLRRKKRPYDPTKFKRNNFSSKRSRASGIRSPNDIGSIASSGRRSAAYSAAYSERYIRQGSTIASEKTTSIISGSLASGSLTIAAVDGGGGDNIQLTPQQLGVMGMEALEACIGYWEDALAIYRSKDGAGGPLPMLSPEETGFCKDLQLLLDSAIELQENSEMLFLDERSVLFQRESSKDPNGIDTDLSGGESFASAQDQVADLKEFEEFADYFPDLESYPLYQLALRQLENGGIPCRTLRTELVKCGSDGEYLAKLHCLRLAFQQLLKDPSLYVWFADAGRQILADLMLYADKDPKDFLIGYEEMLLYIQDPKNWRDLEEELSTRGVKALTFYDVVLDYILMDAFEDLESPPSSVMAVIQNRWLSNGFKETALTTAVWSVLKAKRRRLKFPDGFMAHFYTISEQLSPLLAWGFLGSDESLRDTCVFFKEQVMGFLADIFNFQKCKFVNVDSLASDVLVNLRIRVQNISRRLCTQG</sequence>
<gene>
    <name evidence="10" type="primary">LOC115881460</name>
</gene>
<organism evidence="9 10">
    <name type="scientific">Sitophilus oryzae</name>
    <name type="common">Rice weevil</name>
    <name type="synonym">Curculio oryzae</name>
    <dbReference type="NCBI Taxonomy" id="7048"/>
    <lineage>
        <taxon>Eukaryota</taxon>
        <taxon>Metazoa</taxon>
        <taxon>Ecdysozoa</taxon>
        <taxon>Arthropoda</taxon>
        <taxon>Hexapoda</taxon>
        <taxon>Insecta</taxon>
        <taxon>Pterygota</taxon>
        <taxon>Neoptera</taxon>
        <taxon>Endopterygota</taxon>
        <taxon>Coleoptera</taxon>
        <taxon>Polyphaga</taxon>
        <taxon>Cucujiformia</taxon>
        <taxon>Curculionidae</taxon>
        <taxon>Dryophthorinae</taxon>
        <taxon>Sitophilus</taxon>
    </lineage>
</organism>
<evidence type="ECO:0000256" key="2">
    <source>
        <dbReference type="ARBA" id="ARBA00008969"/>
    </source>
</evidence>
<dbReference type="RefSeq" id="XP_030754801.1">
    <property type="nucleotide sequence ID" value="XM_030898941.1"/>
</dbReference>
<proteinExistence type="inferred from homology"/>
<dbReference type="Pfam" id="PF10265">
    <property type="entry name" value="Miga"/>
    <property type="match status" value="1"/>
</dbReference>
<comment type="similarity">
    <text evidence="2">Belongs to the mitoguardin family.</text>
</comment>
<evidence type="ECO:0000256" key="5">
    <source>
        <dbReference type="ARBA" id="ARBA00022989"/>
    </source>
</evidence>
<keyword evidence="5" id="KW-1133">Transmembrane helix</keyword>
<dbReference type="GO" id="GO:0005741">
    <property type="term" value="C:mitochondrial outer membrane"/>
    <property type="evidence" value="ECO:0007669"/>
    <property type="project" value="UniProtKB-SubCell"/>
</dbReference>
<dbReference type="AlphaFoldDB" id="A0A6J2XUT6"/>
<dbReference type="InParanoid" id="A0A6J2XUT6"/>
<evidence type="ECO:0000313" key="10">
    <source>
        <dbReference type="RefSeq" id="XP_030754801.1"/>
    </source>
</evidence>
<keyword evidence="7" id="KW-0472">Membrane</keyword>
<evidence type="ECO:0000256" key="4">
    <source>
        <dbReference type="ARBA" id="ARBA00022787"/>
    </source>
</evidence>
<accession>A0A6J2XUT6</accession>
<dbReference type="GeneID" id="115881460"/>
<dbReference type="KEGG" id="soy:115881460"/>
<name>A0A6J2XUT6_SITOR</name>
<dbReference type="InterPro" id="IPR019392">
    <property type="entry name" value="Miga"/>
</dbReference>
<keyword evidence="9" id="KW-1185">Reference proteome</keyword>
<keyword evidence="6" id="KW-0496">Mitochondrion</keyword>
<keyword evidence="4" id="KW-1000">Mitochondrion outer membrane</keyword>
<comment type="subcellular location">
    <subcellularLocation>
        <location evidence="1">Mitochondrion outer membrane</location>
    </subcellularLocation>
</comment>
<evidence type="ECO:0000256" key="1">
    <source>
        <dbReference type="ARBA" id="ARBA00004294"/>
    </source>
</evidence>
<dbReference type="OrthoDB" id="8880065at2759"/>
<evidence type="ECO:0000313" key="9">
    <source>
        <dbReference type="Proteomes" id="UP000504635"/>
    </source>
</evidence>
<dbReference type="PANTHER" id="PTHR21508">
    <property type="entry name" value="MITOGUARDIN"/>
    <property type="match status" value="1"/>
</dbReference>
<evidence type="ECO:0000256" key="8">
    <source>
        <dbReference type="SAM" id="MobiDB-lite"/>
    </source>
</evidence>
<evidence type="ECO:0000256" key="7">
    <source>
        <dbReference type="ARBA" id="ARBA00023136"/>
    </source>
</evidence>
<dbReference type="GO" id="GO:0008053">
    <property type="term" value="P:mitochondrial fusion"/>
    <property type="evidence" value="ECO:0007669"/>
    <property type="project" value="InterPro"/>
</dbReference>
<evidence type="ECO:0000256" key="6">
    <source>
        <dbReference type="ARBA" id="ARBA00023128"/>
    </source>
</evidence>